<reference evidence="8 11" key="2">
    <citation type="journal article" date="2024" name="Int. J. Syst. Evol. Microbiol.">
        <title>Lacrimispora brassicae sp. nov. isolated from fermented cabbage, and proposal of Clostridium indicum Gundawar et al. 2019 and Clostridium methoxybenzovorans Mechichi et al. 1999 as heterotypic synonyms of Lacrimispora amygdalina (Parshina et al. 2003) Haas and Blanchard 2020 and Lacrimispora indolis (McClung and McCoy 1957) Haas and Blanchard 2020, respectively.</title>
        <authorList>
            <person name="Kobayashi H."/>
            <person name="Tanizawa Y."/>
            <person name="Sakamoto M."/>
            <person name="Ohkuma M."/>
            <person name="Tohno M."/>
        </authorList>
    </citation>
    <scope>NUCLEOTIDE SEQUENCE [LARGE SCALE GENOMIC DNA]</scope>
    <source>
        <strain evidence="8 11">DSM 12857</strain>
    </source>
</reference>
<evidence type="ECO:0000313" key="9">
    <source>
        <dbReference type="EMBL" id="RFZ78850.1"/>
    </source>
</evidence>
<dbReference type="Gene3D" id="3.30.70.20">
    <property type="match status" value="1"/>
</dbReference>
<evidence type="ECO:0000256" key="4">
    <source>
        <dbReference type="ARBA" id="ARBA00023004"/>
    </source>
</evidence>
<evidence type="ECO:0000313" key="8">
    <source>
        <dbReference type="EMBL" id="GLB32616.1"/>
    </source>
</evidence>
<keyword evidence="2 6" id="KW-0479">Metal-binding</keyword>
<dbReference type="Proteomes" id="UP000260680">
    <property type="component" value="Unassembled WGS sequence"/>
</dbReference>
<evidence type="ECO:0000256" key="6">
    <source>
        <dbReference type="RuleBase" id="RU368020"/>
    </source>
</evidence>
<reference evidence="9 10" key="1">
    <citation type="submission" date="2018-07" db="EMBL/GenBank/DDBJ databases">
        <title>New species, Clostridium PI-S10-A1B.</title>
        <authorList>
            <person name="Krishna G."/>
            <person name="Summeta K."/>
            <person name="Shikha S."/>
            <person name="Prabhu P.B."/>
            <person name="Suresh K."/>
        </authorList>
    </citation>
    <scope>NUCLEOTIDE SEQUENCE [LARGE SCALE GENOMIC DNA]</scope>
    <source>
        <strain evidence="9 10">PI-S10-A1B</strain>
    </source>
</reference>
<accession>A0A3E2ND87</accession>
<dbReference type="GO" id="GO:0005506">
    <property type="term" value="F:iron ion binding"/>
    <property type="evidence" value="ECO:0007669"/>
    <property type="project" value="UniProtKB-UniRule"/>
</dbReference>
<evidence type="ECO:0000256" key="2">
    <source>
        <dbReference type="ARBA" id="ARBA00022723"/>
    </source>
</evidence>
<evidence type="ECO:0000256" key="5">
    <source>
        <dbReference type="ARBA" id="ARBA00023014"/>
    </source>
</evidence>
<dbReference type="Pfam" id="PF13370">
    <property type="entry name" value="Fer4_13"/>
    <property type="match status" value="1"/>
</dbReference>
<dbReference type="InterPro" id="IPR051269">
    <property type="entry name" value="Fe-S_cluster_ET"/>
</dbReference>
<protein>
    <recommendedName>
        <fullName evidence="6">Ferredoxin</fullName>
    </recommendedName>
</protein>
<organism evidence="9 10">
    <name type="scientific">Lacrimispora amygdalina</name>
    <dbReference type="NCBI Taxonomy" id="253257"/>
    <lineage>
        <taxon>Bacteria</taxon>
        <taxon>Bacillati</taxon>
        <taxon>Bacillota</taxon>
        <taxon>Clostridia</taxon>
        <taxon>Lachnospirales</taxon>
        <taxon>Lachnospiraceae</taxon>
        <taxon>Lacrimispora</taxon>
    </lineage>
</organism>
<dbReference type="EMBL" id="QOHO01000030">
    <property type="protein sequence ID" value="RFZ78850.1"/>
    <property type="molecule type" value="Genomic_DNA"/>
</dbReference>
<dbReference type="SUPFAM" id="SSF54862">
    <property type="entry name" value="4Fe-4S ferredoxins"/>
    <property type="match status" value="1"/>
</dbReference>
<dbReference type="Proteomes" id="UP001419084">
    <property type="component" value="Unassembled WGS sequence"/>
</dbReference>
<feature type="domain" description="4Fe-4S ferredoxin-type" evidence="7">
    <location>
        <begin position="1"/>
        <end position="29"/>
    </location>
</feature>
<evidence type="ECO:0000256" key="1">
    <source>
        <dbReference type="ARBA" id="ARBA00022448"/>
    </source>
</evidence>
<sequence length="62" mass="6589">MIAEVDREGCIECGLCPSICPEVFRMGDDGPAEVYVDTVPEAVESSAVEAQESCPVSVIKVE</sequence>
<dbReference type="RefSeq" id="WP_117417026.1">
    <property type="nucleotide sequence ID" value="NZ_BRPJ01000097.1"/>
</dbReference>
<dbReference type="EMBL" id="BRPJ01000097">
    <property type="protein sequence ID" value="GLB32616.1"/>
    <property type="molecule type" value="Genomic_DNA"/>
</dbReference>
<keyword evidence="5 6" id="KW-0411">Iron-sulfur</keyword>
<dbReference type="InterPro" id="IPR017896">
    <property type="entry name" value="4Fe4S_Fe-S-bd"/>
</dbReference>
<comment type="function">
    <text evidence="6">Ferredoxins are iron-sulfur proteins that transfer electrons in a wide variety of metabolic reactions.</text>
</comment>
<evidence type="ECO:0000256" key="3">
    <source>
        <dbReference type="ARBA" id="ARBA00022982"/>
    </source>
</evidence>
<evidence type="ECO:0000313" key="11">
    <source>
        <dbReference type="Proteomes" id="UP001419084"/>
    </source>
</evidence>
<evidence type="ECO:0000259" key="7">
    <source>
        <dbReference type="PROSITE" id="PS51379"/>
    </source>
</evidence>
<dbReference type="InterPro" id="IPR001080">
    <property type="entry name" value="3Fe4S_ferredoxin"/>
</dbReference>
<dbReference type="GO" id="GO:0051536">
    <property type="term" value="F:iron-sulfur cluster binding"/>
    <property type="evidence" value="ECO:0007669"/>
    <property type="project" value="UniProtKB-KW"/>
</dbReference>
<keyword evidence="1 6" id="KW-0813">Transport</keyword>
<dbReference type="AlphaFoldDB" id="A0A3E2ND87"/>
<gene>
    <name evidence="9" type="ORF">DS742_10835</name>
    <name evidence="8" type="ORF">LAD12857_45390</name>
</gene>
<keyword evidence="11" id="KW-1185">Reference proteome</keyword>
<dbReference type="PRINTS" id="PR00352">
    <property type="entry name" value="3FE4SFRDOXIN"/>
</dbReference>
<dbReference type="OrthoDB" id="9803319at2"/>
<dbReference type="PANTHER" id="PTHR36923">
    <property type="entry name" value="FERREDOXIN"/>
    <property type="match status" value="1"/>
</dbReference>
<evidence type="ECO:0000313" key="10">
    <source>
        <dbReference type="Proteomes" id="UP000260680"/>
    </source>
</evidence>
<dbReference type="PROSITE" id="PS51379">
    <property type="entry name" value="4FE4S_FER_2"/>
    <property type="match status" value="1"/>
</dbReference>
<proteinExistence type="predicted"/>
<dbReference type="PANTHER" id="PTHR36923:SF3">
    <property type="entry name" value="FERREDOXIN"/>
    <property type="match status" value="1"/>
</dbReference>
<dbReference type="GO" id="GO:0009055">
    <property type="term" value="F:electron transfer activity"/>
    <property type="evidence" value="ECO:0007669"/>
    <property type="project" value="UniProtKB-UniRule"/>
</dbReference>
<name>A0A3E2ND87_9FIRM</name>
<keyword evidence="4 6" id="KW-0408">Iron</keyword>
<comment type="caution">
    <text evidence="9">The sequence shown here is derived from an EMBL/GenBank/DDBJ whole genome shotgun (WGS) entry which is preliminary data.</text>
</comment>
<keyword evidence="3 6" id="KW-0249">Electron transport</keyword>